<organism evidence="2 3">
    <name type="scientific">Rhodopseudomonas julia</name>
    <dbReference type="NCBI Taxonomy" id="200617"/>
    <lineage>
        <taxon>Bacteria</taxon>
        <taxon>Pseudomonadati</taxon>
        <taxon>Pseudomonadota</taxon>
        <taxon>Alphaproteobacteria</taxon>
        <taxon>Hyphomicrobiales</taxon>
        <taxon>Nitrobacteraceae</taxon>
        <taxon>Rhodopseudomonas</taxon>
    </lineage>
</organism>
<keyword evidence="3" id="KW-1185">Reference proteome</keyword>
<evidence type="ECO:0000313" key="3">
    <source>
        <dbReference type="Proteomes" id="UP001230253"/>
    </source>
</evidence>
<dbReference type="RefSeq" id="WP_307152794.1">
    <property type="nucleotide sequence ID" value="NZ_JAUSUK010000001.1"/>
</dbReference>
<proteinExistence type="predicted"/>
<name>A0ABU0C1X9_9BRAD</name>
<comment type="caution">
    <text evidence="2">The sequence shown here is derived from an EMBL/GenBank/DDBJ whole genome shotgun (WGS) entry which is preliminary data.</text>
</comment>
<dbReference type="Pfam" id="PF05016">
    <property type="entry name" value="ParE_toxin"/>
    <property type="match status" value="1"/>
</dbReference>
<accession>A0ABU0C1X9</accession>
<dbReference type="EMBL" id="JAUSUK010000001">
    <property type="protein sequence ID" value="MDQ0324514.1"/>
    <property type="molecule type" value="Genomic_DNA"/>
</dbReference>
<dbReference type="Gene3D" id="3.30.2310.20">
    <property type="entry name" value="RelE-like"/>
    <property type="match status" value="1"/>
</dbReference>
<dbReference type="Proteomes" id="UP001230253">
    <property type="component" value="Unassembled WGS sequence"/>
</dbReference>
<dbReference type="InterPro" id="IPR007712">
    <property type="entry name" value="RelE/ParE_toxin"/>
</dbReference>
<gene>
    <name evidence="2" type="ORF">J2R99_000363</name>
</gene>
<keyword evidence="1" id="KW-1277">Toxin-antitoxin system</keyword>
<evidence type="ECO:0000256" key="1">
    <source>
        <dbReference type="ARBA" id="ARBA00022649"/>
    </source>
</evidence>
<reference evidence="2 3" key="1">
    <citation type="submission" date="2023-07" db="EMBL/GenBank/DDBJ databases">
        <title>Genomic Encyclopedia of Type Strains, Phase IV (KMG-IV): sequencing the most valuable type-strain genomes for metagenomic binning, comparative biology and taxonomic classification.</title>
        <authorList>
            <person name="Goeker M."/>
        </authorList>
    </citation>
    <scope>NUCLEOTIDE SEQUENCE [LARGE SCALE GENOMIC DNA]</scope>
    <source>
        <strain evidence="2 3">DSM 11549</strain>
    </source>
</reference>
<protein>
    <submittedName>
        <fullName evidence="2">Toxin ParE1/3/4</fullName>
    </submittedName>
</protein>
<sequence length="120" mass="13115">MNYELTLLAENDVQAILQETLTLFGPKQTEAYAGIIRKGIERIAEDPVGPGTLDRSDVAKDVRFFHLALAAGRRHGAAHCLYFKVGALSDGSTGTIILRVLHERMAPRHHLAIGNLPSND</sequence>
<dbReference type="InterPro" id="IPR035093">
    <property type="entry name" value="RelE/ParE_toxin_dom_sf"/>
</dbReference>
<evidence type="ECO:0000313" key="2">
    <source>
        <dbReference type="EMBL" id="MDQ0324514.1"/>
    </source>
</evidence>